<evidence type="ECO:0000313" key="1">
    <source>
        <dbReference type="EMBL" id="ACP47731.1"/>
    </source>
</evidence>
<accession>C3NLY3</accession>
<dbReference type="Proteomes" id="UP000006818">
    <property type="component" value="Chromosome"/>
</dbReference>
<dbReference type="HOGENOM" id="CLU_3057308_0_0_2"/>
<dbReference type="KEGG" id="sin:YN1551_0597"/>
<name>C3NLY3_SACI1</name>
<dbReference type="EMBL" id="CP001404">
    <property type="protein sequence ID" value="ACP47731.1"/>
    <property type="molecule type" value="Genomic_DNA"/>
</dbReference>
<dbReference type="AlphaFoldDB" id="C3NLY3"/>
<organism evidence="1 2">
    <name type="scientific">Saccharolobus islandicus (strain Y.N.15.51 / Yellowstone #2)</name>
    <name type="common">Sulfolobus islandicus</name>
    <dbReference type="NCBI Taxonomy" id="419942"/>
    <lineage>
        <taxon>Archaea</taxon>
        <taxon>Thermoproteota</taxon>
        <taxon>Thermoprotei</taxon>
        <taxon>Sulfolobales</taxon>
        <taxon>Sulfolobaceae</taxon>
        <taxon>Saccharolobus</taxon>
    </lineage>
</organism>
<gene>
    <name evidence="1" type="ordered locus">YN1551_0597</name>
</gene>
<proteinExistence type="predicted"/>
<reference evidence="1 2" key="1">
    <citation type="journal article" date="2009" name="Proc. Natl. Acad. Sci. U.S.A.">
        <title>Biogeography of the Sulfolobus islandicus pan-genome.</title>
        <authorList>
            <person name="Reno M.L."/>
            <person name="Held N.L."/>
            <person name="Fields C.J."/>
            <person name="Burke P.V."/>
            <person name="Whitaker R.J."/>
        </authorList>
    </citation>
    <scope>NUCLEOTIDE SEQUENCE [LARGE SCALE GENOMIC DNA]</scope>
    <source>
        <strain evidence="2">Y.N.15.51 / Yellowstone #2</strain>
    </source>
</reference>
<sequence length="53" mass="6165">MSRNIELTHYYALKTHRNINIMFLSLNTKGNQYLSIQGILVDLINLLVFNILS</sequence>
<evidence type="ECO:0000313" key="2">
    <source>
        <dbReference type="Proteomes" id="UP000006818"/>
    </source>
</evidence>
<protein>
    <submittedName>
        <fullName evidence="1">Uncharacterized protein</fullName>
    </submittedName>
</protein>